<proteinExistence type="predicted"/>
<evidence type="ECO:0000313" key="2">
    <source>
        <dbReference type="Proteomes" id="UP000295087"/>
    </source>
</evidence>
<keyword evidence="2" id="KW-1185">Reference proteome</keyword>
<gene>
    <name evidence="1" type="ORF">DFR75_102490</name>
</gene>
<protein>
    <submittedName>
        <fullName evidence="1">Uncharacterized protein</fullName>
    </submittedName>
</protein>
<comment type="caution">
    <text evidence="1">The sequence shown here is derived from an EMBL/GenBank/DDBJ whole genome shotgun (WGS) entry which is preliminary data.</text>
</comment>
<dbReference type="Proteomes" id="UP000295087">
    <property type="component" value="Unassembled WGS sequence"/>
</dbReference>
<evidence type="ECO:0000313" key="1">
    <source>
        <dbReference type="EMBL" id="TDP39771.1"/>
    </source>
</evidence>
<accession>A0A4R6PMN6</accession>
<dbReference type="AlphaFoldDB" id="A0A4R6PMN6"/>
<sequence>MPMSAPPSTAGINGHPARNYPRTISTDGLVVRPFAGYGVRSLFDPITGALQAGQSAGHDSGVYGELNGVKMVFYRSMDGLAVRVGDRTFPLEGDARVDWGTVAWRTNRFAIVIGDTVVCELVYRALPPELDLGAYIRDVVHDDQRRTTIFAR</sequence>
<dbReference type="EMBL" id="SNXK01000002">
    <property type="protein sequence ID" value="TDP39771.1"/>
    <property type="molecule type" value="Genomic_DNA"/>
</dbReference>
<organism evidence="1 2">
    <name type="scientific">Nocardia ignorata</name>
    <dbReference type="NCBI Taxonomy" id="145285"/>
    <lineage>
        <taxon>Bacteria</taxon>
        <taxon>Bacillati</taxon>
        <taxon>Actinomycetota</taxon>
        <taxon>Actinomycetes</taxon>
        <taxon>Mycobacteriales</taxon>
        <taxon>Nocardiaceae</taxon>
        <taxon>Nocardia</taxon>
    </lineage>
</organism>
<name>A0A4R6PMN6_NOCIG</name>
<reference evidence="1 2" key="1">
    <citation type="submission" date="2019-03" db="EMBL/GenBank/DDBJ databases">
        <title>Genomic Encyclopedia of Type Strains, Phase IV (KMG-IV): sequencing the most valuable type-strain genomes for metagenomic binning, comparative biology and taxonomic classification.</title>
        <authorList>
            <person name="Goeker M."/>
        </authorList>
    </citation>
    <scope>NUCLEOTIDE SEQUENCE [LARGE SCALE GENOMIC DNA]</scope>
    <source>
        <strain evidence="1 2">DSM 44496</strain>
    </source>
</reference>